<accession>M0KC34</accession>
<organism evidence="2 3">
    <name type="scientific">Haloarcula amylolytica JCM 13557</name>
    <dbReference type="NCBI Taxonomy" id="1227452"/>
    <lineage>
        <taxon>Archaea</taxon>
        <taxon>Methanobacteriati</taxon>
        <taxon>Methanobacteriota</taxon>
        <taxon>Stenosarchaea group</taxon>
        <taxon>Halobacteria</taxon>
        <taxon>Halobacteriales</taxon>
        <taxon>Haloarculaceae</taxon>
        <taxon>Haloarcula</taxon>
    </lineage>
</organism>
<sequence length="156" mass="17396">MAMGSGSPIDQDAILSAVNVLQKRLGDCVQKVRYKNSRNGPYEESPITPREARVTISPGIHQKGGYFDIQWWQNGDYKYHYREQGLEFRFGREADNATSGHPVRHFHPPSDPSQHLPSCIDSGHPPERVTLAVISCWFAVAEAGDPSLLNSQNNPP</sequence>
<evidence type="ECO:0000256" key="1">
    <source>
        <dbReference type="SAM" id="MobiDB-lite"/>
    </source>
</evidence>
<dbReference type="Pfam" id="PF20126">
    <property type="entry name" value="TumE"/>
    <property type="match status" value="1"/>
</dbReference>
<protein>
    <submittedName>
        <fullName evidence="2">Uncharacterized protein</fullName>
    </submittedName>
</protein>
<keyword evidence="3" id="KW-1185">Reference proteome</keyword>
<dbReference type="EMBL" id="AOLW01000031">
    <property type="protein sequence ID" value="EMA18771.1"/>
    <property type="molecule type" value="Genomic_DNA"/>
</dbReference>
<dbReference type="AlphaFoldDB" id="M0KC34"/>
<feature type="region of interest" description="Disordered" evidence="1">
    <location>
        <begin position="99"/>
        <end position="122"/>
    </location>
</feature>
<proteinExistence type="predicted"/>
<comment type="caution">
    <text evidence="2">The sequence shown here is derived from an EMBL/GenBank/DDBJ whole genome shotgun (WGS) entry which is preliminary data.</text>
</comment>
<evidence type="ECO:0000313" key="3">
    <source>
        <dbReference type="Proteomes" id="UP000011623"/>
    </source>
</evidence>
<gene>
    <name evidence="2" type="ORF">C442_14185</name>
</gene>
<name>M0KC34_9EURY</name>
<evidence type="ECO:0000313" key="2">
    <source>
        <dbReference type="EMBL" id="EMA18771.1"/>
    </source>
</evidence>
<dbReference type="Proteomes" id="UP000011623">
    <property type="component" value="Unassembled WGS sequence"/>
</dbReference>
<reference evidence="2 3" key="1">
    <citation type="journal article" date="2014" name="PLoS Genet.">
        <title>Phylogenetically driven sequencing of extremely halophilic archaea reveals strategies for static and dynamic osmo-response.</title>
        <authorList>
            <person name="Becker E.A."/>
            <person name="Seitzer P.M."/>
            <person name="Tritt A."/>
            <person name="Larsen D."/>
            <person name="Krusor M."/>
            <person name="Yao A.I."/>
            <person name="Wu D."/>
            <person name="Madern D."/>
            <person name="Eisen J.A."/>
            <person name="Darling A.E."/>
            <person name="Facciotti M.T."/>
        </authorList>
    </citation>
    <scope>NUCLEOTIDE SEQUENCE [LARGE SCALE GENOMIC DNA]</scope>
    <source>
        <strain evidence="2 3">JCM 13557</strain>
    </source>
</reference>
<dbReference type="InterPro" id="IPR045397">
    <property type="entry name" value="TumE-like"/>
</dbReference>